<organism evidence="1 2">
    <name type="scientific">Theileria equi strain WA</name>
    <dbReference type="NCBI Taxonomy" id="1537102"/>
    <lineage>
        <taxon>Eukaryota</taxon>
        <taxon>Sar</taxon>
        <taxon>Alveolata</taxon>
        <taxon>Apicomplexa</taxon>
        <taxon>Aconoidasida</taxon>
        <taxon>Piroplasmida</taxon>
        <taxon>Theileriidae</taxon>
        <taxon>Theileria</taxon>
    </lineage>
</organism>
<accession>L0AWN1</accession>
<dbReference type="STRING" id="1537102.L0AWN1"/>
<dbReference type="InterPro" id="IPR007511">
    <property type="entry name" value="DUF501"/>
</dbReference>
<dbReference type="VEuPathDB" id="PiroplasmaDB:BEWA_021620"/>
<reference evidence="1 2" key="1">
    <citation type="journal article" date="2012" name="BMC Genomics">
        <title>Comparative genomic analysis and phylogenetic position of Theileria equi.</title>
        <authorList>
            <person name="Kappmeyer L.S."/>
            <person name="Thiagarajan M."/>
            <person name="Herndon D.R."/>
            <person name="Ramsay J.D."/>
            <person name="Caler E."/>
            <person name="Djikeng A."/>
            <person name="Gillespie J.J."/>
            <person name="Lau A.O."/>
            <person name="Roalson E.H."/>
            <person name="Silva J.C."/>
            <person name="Silva M.G."/>
            <person name="Suarez C.E."/>
            <person name="Ueti M.W."/>
            <person name="Nene V.M."/>
            <person name="Mealey R.H."/>
            <person name="Knowles D.P."/>
            <person name="Brayton K.A."/>
        </authorList>
    </citation>
    <scope>NUCLEOTIDE SEQUENCE [LARGE SCALE GENOMIC DNA]</scope>
    <source>
        <strain evidence="1 2">WA</strain>
    </source>
</reference>
<protein>
    <submittedName>
        <fullName evidence="1">Uncharacterized protein</fullName>
    </submittedName>
</protein>
<sequence length="511" mass="58509">MVHELDENMNSQLDASFELKESLHLEFVRYLDLFCIIWLILTGKLRIYNSNSYTSLLSVLKRVKDSFSSEIGSSERDALSHSTSLSEWKQVFKSFMYNIQTKLGFETRSDLKYDILSVEDYHECTLTLGRNPVGLCSILKRCICKFRRPKSNFDHKYSYSSGENDYDVDMCKDCALNKDKIHGPVALVSPFIVSNQTSDSSNKKSGKRAKISHNTQVYSSFENNNIYSDLEYPLSRFLDKLKPITLSLNTSNSIVIGDTIFKLVDLIISNNSDPSGVDKDTKLLVDILEDCIEKSRNIDKNENKSSDSGNMPNFFQTFLVGYEELFQNVIKLTPFPTLYWLVDKHLNNAVSSLEGSGAITKLQNALDTTITQYNCDRNIESKGLIQRVIKDNLFYISRRFQLVHPTLIELFYNLFFNMDLFSKGNLEPVDTKKYITLSPDVYVDIFDKMKPEVTKVLGILNTLRIYGIGGNKNFFRIKCLHGNLSFELAEGSYIGNLVARELLCMSYLLHR</sequence>
<dbReference type="AlphaFoldDB" id="L0AWN1"/>
<name>L0AWN1_THEEQ</name>
<dbReference type="Proteomes" id="UP000031512">
    <property type="component" value="Chromosome 1"/>
</dbReference>
<proteinExistence type="predicted"/>
<dbReference type="Pfam" id="PF04417">
    <property type="entry name" value="DUF501"/>
    <property type="match status" value="1"/>
</dbReference>
<evidence type="ECO:0000313" key="2">
    <source>
        <dbReference type="Proteomes" id="UP000031512"/>
    </source>
</evidence>
<gene>
    <name evidence="1" type="ORF">BEWA_021620</name>
</gene>
<dbReference type="eggNOG" id="ENOG502S2X1">
    <property type="taxonomic scope" value="Eukaryota"/>
</dbReference>
<evidence type="ECO:0000313" key="1">
    <source>
        <dbReference type="EMBL" id="AFZ79314.1"/>
    </source>
</evidence>
<dbReference type="OrthoDB" id="378649at2759"/>
<dbReference type="EMBL" id="CP001669">
    <property type="protein sequence ID" value="AFZ79314.1"/>
    <property type="molecule type" value="Genomic_DNA"/>
</dbReference>
<keyword evidence="2" id="KW-1185">Reference proteome</keyword>
<dbReference type="RefSeq" id="XP_004828980.1">
    <property type="nucleotide sequence ID" value="XM_004828923.1"/>
</dbReference>
<dbReference type="KEGG" id="beq:BEWA_021620"/>
<dbReference type="GeneID" id="15806718"/>